<dbReference type="Proteomes" id="UP000001351">
    <property type="component" value="Chromosome"/>
</dbReference>
<feature type="region of interest" description="Disordered" evidence="1">
    <location>
        <begin position="54"/>
        <end position="85"/>
    </location>
</feature>
<sequence>MSAAFKKKLIPGNFLGSQQKKKNRFSLKIATIAKQPRGRRQAWGRGQCQVPAPEEWGLCPPSNRGLPPRRRRKFRPQIPGPTFLPLRQLDGRVRHEVEAVGVRGGVLRSVGGVTARQDSMDGSSHPPAVQGPVASLVQQGVPIREPGGPERPARAGCRVR</sequence>
<accession>E3FW16</accession>
<proteinExistence type="predicted"/>
<dbReference type="HOGENOM" id="CLU_1651106_0_0_7"/>
<dbReference type="KEGG" id="sur:STAUR_6981"/>
<feature type="region of interest" description="Disordered" evidence="1">
    <location>
        <begin position="140"/>
        <end position="160"/>
    </location>
</feature>
<protein>
    <submittedName>
        <fullName evidence="2">Uncharacterized protein</fullName>
    </submittedName>
</protein>
<evidence type="ECO:0000313" key="3">
    <source>
        <dbReference type="Proteomes" id="UP000001351"/>
    </source>
</evidence>
<name>E3FW16_STIAD</name>
<gene>
    <name evidence="2" type="ordered locus">STAUR_6981</name>
</gene>
<evidence type="ECO:0000313" key="2">
    <source>
        <dbReference type="EMBL" id="ADO74737.1"/>
    </source>
</evidence>
<feature type="region of interest" description="Disordered" evidence="1">
    <location>
        <begin position="115"/>
        <end position="134"/>
    </location>
</feature>
<dbReference type="AlphaFoldDB" id="E3FW16"/>
<evidence type="ECO:0000256" key="1">
    <source>
        <dbReference type="SAM" id="MobiDB-lite"/>
    </source>
</evidence>
<dbReference type="EMBL" id="CP002271">
    <property type="protein sequence ID" value="ADO74737.1"/>
    <property type="molecule type" value="Genomic_DNA"/>
</dbReference>
<keyword evidence="3" id="KW-1185">Reference proteome</keyword>
<reference evidence="2 3" key="1">
    <citation type="journal article" date="2011" name="Mol. Biol. Evol.">
        <title>Comparative genomic analysis of fruiting body formation in Myxococcales.</title>
        <authorList>
            <person name="Huntley S."/>
            <person name="Hamann N."/>
            <person name="Wegener-Feldbrugge S."/>
            <person name="Treuner-Lange A."/>
            <person name="Kube M."/>
            <person name="Reinhardt R."/>
            <person name="Klages S."/>
            <person name="Muller R."/>
            <person name="Ronning C.M."/>
            <person name="Nierman W.C."/>
            <person name="Sogaard-Andersen L."/>
        </authorList>
    </citation>
    <scope>NUCLEOTIDE SEQUENCE [LARGE SCALE GENOMIC DNA]</scope>
    <source>
        <strain evidence="2 3">DW4/3-1</strain>
    </source>
</reference>
<organism evidence="2 3">
    <name type="scientific">Stigmatella aurantiaca (strain DW4/3-1)</name>
    <dbReference type="NCBI Taxonomy" id="378806"/>
    <lineage>
        <taxon>Bacteria</taxon>
        <taxon>Pseudomonadati</taxon>
        <taxon>Myxococcota</taxon>
        <taxon>Myxococcia</taxon>
        <taxon>Myxococcales</taxon>
        <taxon>Cystobacterineae</taxon>
        <taxon>Archangiaceae</taxon>
        <taxon>Stigmatella</taxon>
    </lineage>
</organism>